<accession>A0A4S8N3E7</accession>
<feature type="transmembrane region" description="Helical" evidence="2">
    <location>
        <begin position="12"/>
        <end position="33"/>
    </location>
</feature>
<protein>
    <recommendedName>
        <fullName evidence="5">Alkaline phosphatase family protein</fullName>
    </recommendedName>
</protein>
<dbReference type="Proteomes" id="UP000307087">
    <property type="component" value="Unassembled WGS sequence"/>
</dbReference>
<feature type="compositionally biased region" description="Low complexity" evidence="1">
    <location>
        <begin position="73"/>
        <end position="83"/>
    </location>
</feature>
<dbReference type="InterPro" id="IPR017850">
    <property type="entry name" value="Alkaline_phosphatase_core_sf"/>
</dbReference>
<comment type="caution">
    <text evidence="3">The sequence shown here is derived from an EMBL/GenBank/DDBJ whole genome shotgun (WGS) entry which is preliminary data.</text>
</comment>
<proteinExistence type="predicted"/>
<dbReference type="PANTHER" id="PTHR10151">
    <property type="entry name" value="ECTONUCLEOTIDE PYROPHOSPHATASE/PHOSPHODIESTERASE"/>
    <property type="match status" value="1"/>
</dbReference>
<dbReference type="AlphaFoldDB" id="A0A4S8N3E7"/>
<feature type="compositionally biased region" description="Low complexity" evidence="1">
    <location>
        <begin position="40"/>
        <end position="63"/>
    </location>
</feature>
<dbReference type="InterPro" id="IPR002591">
    <property type="entry name" value="Phosphodiest/P_Trfase"/>
</dbReference>
<evidence type="ECO:0008006" key="5">
    <source>
        <dbReference type="Google" id="ProtNLM"/>
    </source>
</evidence>
<organism evidence="3 4">
    <name type="scientific">Nocardioides caeni</name>
    <dbReference type="NCBI Taxonomy" id="574700"/>
    <lineage>
        <taxon>Bacteria</taxon>
        <taxon>Bacillati</taxon>
        <taxon>Actinomycetota</taxon>
        <taxon>Actinomycetes</taxon>
        <taxon>Propionibacteriales</taxon>
        <taxon>Nocardioidaceae</taxon>
        <taxon>Nocardioides</taxon>
    </lineage>
</organism>
<dbReference type="OrthoDB" id="9779267at2"/>
<dbReference type="RefSeq" id="WP_136563586.1">
    <property type="nucleotide sequence ID" value="NZ_BAABLS010000006.1"/>
</dbReference>
<dbReference type="GO" id="GO:0016787">
    <property type="term" value="F:hydrolase activity"/>
    <property type="evidence" value="ECO:0007669"/>
    <property type="project" value="UniProtKB-ARBA"/>
</dbReference>
<evidence type="ECO:0000256" key="1">
    <source>
        <dbReference type="SAM" id="MobiDB-lite"/>
    </source>
</evidence>
<gene>
    <name evidence="3" type="ORF">E9934_14380</name>
</gene>
<dbReference type="Pfam" id="PF01663">
    <property type="entry name" value="Phosphodiest"/>
    <property type="match status" value="1"/>
</dbReference>
<dbReference type="PANTHER" id="PTHR10151:SF120">
    <property type="entry name" value="BIS(5'-ADENOSYL)-TRIPHOSPHATASE"/>
    <property type="match status" value="1"/>
</dbReference>
<sequence>MSHLEPAKPGAGRLATAALAALVVALLVGAFWWTGRDGDPQQATAPDPSATASGPPAATESAGRTGADDPTRATRPADPAPSDLPVIPELPKDARVVVVSIDGLASYAVTEELTPVLKGLLDSGAGTLNARTAVEMTVTLPNHTGMVTGRPILTALGGHGVTWNDPTSQNVRSGVDSVFTTIAAAGGESAVFTGKEKFEMWGRSWPGTIDELVVDESLDALTDATVTDLQQHRRDLVFFHIAETDVAGHAHGWGSPAYEDAVRRADSALGQVVQTIEADPRRARETIVVVTADHGGLRGQKRHGDAGAAEDYTIPFVVWGPGVVHGDLYRLNADDYADPGSGQPSYDGPRPVRNASVANLVTRLLGLGAVPGSLIDTDQDLDLR</sequence>
<feature type="region of interest" description="Disordered" evidence="1">
    <location>
        <begin position="38"/>
        <end position="87"/>
    </location>
</feature>
<keyword evidence="2" id="KW-0472">Membrane</keyword>
<dbReference type="SUPFAM" id="SSF53649">
    <property type="entry name" value="Alkaline phosphatase-like"/>
    <property type="match status" value="1"/>
</dbReference>
<reference evidence="3 4" key="1">
    <citation type="journal article" date="2009" name="Int. J. Syst. Evol. Microbiol.">
        <title>Nocardioides caeni sp. nov., isolated from wastewater.</title>
        <authorList>
            <person name="Yoon J.H."/>
            <person name="Kang S.J."/>
            <person name="Park S."/>
            <person name="Kim W."/>
            <person name="Oh T.K."/>
        </authorList>
    </citation>
    <scope>NUCLEOTIDE SEQUENCE [LARGE SCALE GENOMIC DNA]</scope>
    <source>
        <strain evidence="3 4">DSM 23134</strain>
    </source>
</reference>
<dbReference type="EMBL" id="STGW01000010">
    <property type="protein sequence ID" value="THV10508.1"/>
    <property type="molecule type" value="Genomic_DNA"/>
</dbReference>
<evidence type="ECO:0000313" key="3">
    <source>
        <dbReference type="EMBL" id="THV10508.1"/>
    </source>
</evidence>
<name>A0A4S8N3E7_9ACTN</name>
<keyword evidence="4" id="KW-1185">Reference proteome</keyword>
<evidence type="ECO:0000313" key="4">
    <source>
        <dbReference type="Proteomes" id="UP000307087"/>
    </source>
</evidence>
<keyword evidence="2" id="KW-1133">Transmembrane helix</keyword>
<dbReference type="Gene3D" id="3.40.720.10">
    <property type="entry name" value="Alkaline Phosphatase, subunit A"/>
    <property type="match status" value="1"/>
</dbReference>
<keyword evidence="2" id="KW-0812">Transmembrane</keyword>
<evidence type="ECO:0000256" key="2">
    <source>
        <dbReference type="SAM" id="Phobius"/>
    </source>
</evidence>